<dbReference type="InterPro" id="IPR051333">
    <property type="entry name" value="CLIP_Serine_Protease"/>
</dbReference>
<evidence type="ECO:0000256" key="9">
    <source>
        <dbReference type="SAM" id="MobiDB-lite"/>
    </source>
</evidence>
<evidence type="ECO:0000256" key="10">
    <source>
        <dbReference type="SAM" id="SignalP"/>
    </source>
</evidence>
<dbReference type="PRINTS" id="PR00722">
    <property type="entry name" value="CHYMOTRYPSIN"/>
</dbReference>
<keyword evidence="4 10" id="KW-0732">Signal</keyword>
<keyword evidence="7" id="KW-0865">Zymogen</keyword>
<keyword evidence="6" id="KW-0720">Serine protease</keyword>
<keyword evidence="5" id="KW-0378">Hydrolase</keyword>
<comment type="subcellular location">
    <subcellularLocation>
        <location evidence="1">Secreted</location>
    </subcellularLocation>
</comment>
<feature type="compositionally biased region" description="Polar residues" evidence="9">
    <location>
        <begin position="349"/>
        <end position="359"/>
    </location>
</feature>
<dbReference type="Pfam" id="PF00089">
    <property type="entry name" value="Trypsin"/>
    <property type="match status" value="1"/>
</dbReference>
<evidence type="ECO:0000256" key="7">
    <source>
        <dbReference type="ARBA" id="ARBA00023145"/>
    </source>
</evidence>
<keyword evidence="2" id="KW-0964">Secreted</keyword>
<evidence type="ECO:0000256" key="3">
    <source>
        <dbReference type="ARBA" id="ARBA00022670"/>
    </source>
</evidence>
<dbReference type="InterPro" id="IPR001314">
    <property type="entry name" value="Peptidase_S1A"/>
</dbReference>
<evidence type="ECO:0000256" key="8">
    <source>
        <dbReference type="ARBA" id="ARBA00023157"/>
    </source>
</evidence>
<feature type="compositionally biased region" description="Polar residues" evidence="9">
    <location>
        <begin position="320"/>
        <end position="340"/>
    </location>
</feature>
<feature type="signal peptide" evidence="10">
    <location>
        <begin position="1"/>
        <end position="19"/>
    </location>
</feature>
<dbReference type="SUPFAM" id="SSF50494">
    <property type="entry name" value="Trypsin-like serine proteases"/>
    <property type="match status" value="1"/>
</dbReference>
<dbReference type="OrthoDB" id="6147874at2759"/>
<feature type="compositionally biased region" description="Polar residues" evidence="9">
    <location>
        <begin position="267"/>
        <end position="307"/>
    </location>
</feature>
<feature type="chain" id="PRO_5016115442" description="Peptidase S1 domain-containing protein" evidence="10">
    <location>
        <begin position="20"/>
        <end position="833"/>
    </location>
</feature>
<dbReference type="InterPro" id="IPR031986">
    <property type="entry name" value="GD_N"/>
</dbReference>
<evidence type="ECO:0000256" key="5">
    <source>
        <dbReference type="ARBA" id="ARBA00022801"/>
    </source>
</evidence>
<dbReference type="EMBL" id="KZ150116">
    <property type="protein sequence ID" value="PZC73270.1"/>
    <property type="molecule type" value="Genomic_DNA"/>
</dbReference>
<dbReference type="SMART" id="SM00020">
    <property type="entry name" value="Tryp_SPc"/>
    <property type="match status" value="1"/>
</dbReference>
<dbReference type="GO" id="GO:0004252">
    <property type="term" value="F:serine-type endopeptidase activity"/>
    <property type="evidence" value="ECO:0007669"/>
    <property type="project" value="InterPro"/>
</dbReference>
<dbReference type="FunFam" id="2.40.10.10:FF:000146">
    <property type="entry name" value="Serine protease 53"/>
    <property type="match status" value="1"/>
</dbReference>
<feature type="compositionally biased region" description="Basic and acidic residues" evidence="9">
    <location>
        <begin position="383"/>
        <end position="396"/>
    </location>
</feature>
<keyword evidence="13" id="KW-1185">Reference proteome</keyword>
<feature type="compositionally biased region" description="Polar residues" evidence="9">
    <location>
        <begin position="438"/>
        <end position="497"/>
    </location>
</feature>
<dbReference type="InterPro" id="IPR043504">
    <property type="entry name" value="Peptidase_S1_PA_chymotrypsin"/>
</dbReference>
<keyword evidence="8" id="KW-1015">Disulfide bond</keyword>
<name>A0A2W1BKL6_HELAM</name>
<gene>
    <name evidence="12" type="primary">HaOG209738</name>
    <name evidence="12" type="ORF">B5X24_HaOG209738</name>
</gene>
<evidence type="ECO:0000256" key="4">
    <source>
        <dbReference type="ARBA" id="ARBA00022729"/>
    </source>
</evidence>
<dbReference type="GO" id="GO:0005576">
    <property type="term" value="C:extracellular region"/>
    <property type="evidence" value="ECO:0007669"/>
    <property type="project" value="UniProtKB-SubCell"/>
</dbReference>
<evidence type="ECO:0000256" key="1">
    <source>
        <dbReference type="ARBA" id="ARBA00004613"/>
    </source>
</evidence>
<dbReference type="AlphaFoldDB" id="A0A2W1BKL6"/>
<protein>
    <recommendedName>
        <fullName evidence="11">Peptidase S1 domain-containing protein</fullName>
    </recommendedName>
</protein>
<dbReference type="InterPro" id="IPR018114">
    <property type="entry name" value="TRYPSIN_HIS"/>
</dbReference>
<dbReference type="InterPro" id="IPR001254">
    <property type="entry name" value="Trypsin_dom"/>
</dbReference>
<dbReference type="Pfam" id="PF16030">
    <property type="entry name" value="GD_N"/>
    <property type="match status" value="1"/>
</dbReference>
<reference evidence="12 13" key="1">
    <citation type="journal article" date="2017" name="BMC Biol.">
        <title>Genomic innovations, transcriptional plasticity and gene loss underlying the evolution and divergence of two highly polyphagous and invasive Helicoverpa pest species.</title>
        <authorList>
            <person name="Pearce S.L."/>
            <person name="Clarke D.F."/>
            <person name="East P.D."/>
            <person name="Elfekih S."/>
            <person name="Gordon K.H."/>
            <person name="Jermiin L.S."/>
            <person name="McGaughran A."/>
            <person name="Oakeshott J.G."/>
            <person name="Papanikolaou A."/>
            <person name="Perera O.P."/>
            <person name="Rane R.V."/>
            <person name="Richards S."/>
            <person name="Tay W.T."/>
            <person name="Walsh T.K."/>
            <person name="Anderson A."/>
            <person name="Anderson C.J."/>
            <person name="Asgari S."/>
            <person name="Board P.G."/>
            <person name="Bretschneider A."/>
            <person name="Campbell P.M."/>
            <person name="Chertemps T."/>
            <person name="Christeller J.T."/>
            <person name="Coppin C.W."/>
            <person name="Downes S.J."/>
            <person name="Duan G."/>
            <person name="Farnsworth C.A."/>
            <person name="Good R.T."/>
            <person name="Han L.B."/>
            <person name="Han Y.C."/>
            <person name="Hatje K."/>
            <person name="Horne I."/>
            <person name="Huang Y.P."/>
            <person name="Hughes D.S."/>
            <person name="Jacquin-Joly E."/>
            <person name="James W."/>
            <person name="Jhangiani S."/>
            <person name="Kollmar M."/>
            <person name="Kuwar S.S."/>
            <person name="Li S."/>
            <person name="Liu N.Y."/>
            <person name="Maibeche M.T."/>
            <person name="Miller J.R."/>
            <person name="Montagne N."/>
            <person name="Perry T."/>
            <person name="Qu J."/>
            <person name="Song S.V."/>
            <person name="Sutton G.G."/>
            <person name="Vogel H."/>
            <person name="Walenz B.P."/>
            <person name="Xu W."/>
            <person name="Zhang H.J."/>
            <person name="Zou Z."/>
            <person name="Batterham P."/>
            <person name="Edwards O.R."/>
            <person name="Feyereisen R."/>
            <person name="Gibbs R.A."/>
            <person name="Heckel D.G."/>
            <person name="McGrath A."/>
            <person name="Robin C."/>
            <person name="Scherer S.E."/>
            <person name="Worley K.C."/>
            <person name="Wu Y.D."/>
        </authorList>
    </citation>
    <scope>NUCLEOTIDE SEQUENCE [LARGE SCALE GENOMIC DNA]</scope>
    <source>
        <strain evidence="12">Harm_GR_Male_#8</strain>
        <tissue evidence="12">Whole organism</tissue>
    </source>
</reference>
<accession>A0A2W1BKL6</accession>
<evidence type="ECO:0000313" key="13">
    <source>
        <dbReference type="Proteomes" id="UP000249218"/>
    </source>
</evidence>
<dbReference type="PROSITE" id="PS50240">
    <property type="entry name" value="TRYPSIN_DOM"/>
    <property type="match status" value="1"/>
</dbReference>
<evidence type="ECO:0000256" key="6">
    <source>
        <dbReference type="ARBA" id="ARBA00022825"/>
    </source>
</evidence>
<dbReference type="InterPro" id="IPR009003">
    <property type="entry name" value="Peptidase_S1_PA"/>
</dbReference>
<dbReference type="Gene3D" id="2.40.10.10">
    <property type="entry name" value="Trypsin-like serine proteases"/>
    <property type="match status" value="1"/>
</dbReference>
<feature type="compositionally biased region" description="Basic and acidic residues" evidence="9">
    <location>
        <begin position="308"/>
        <end position="319"/>
    </location>
</feature>
<feature type="domain" description="Peptidase S1" evidence="11">
    <location>
        <begin position="546"/>
        <end position="830"/>
    </location>
</feature>
<sequence>MIKATSLLLALTLAIPINAQNEFISPCPSVFTYEPPGAEAGKWYGVVNLTTDTTLYALWLNVVLESKADILGNWVGEVTTEDNIDFKIENTKLKISPGPPLTVRFFIQYNTQKPPPKLKAIRFNGKEICNVEVPQAEVPIRAAIGYNDQAILDVTTSTTARPKVTTSRNNNKQRTTTKAPYWQQTEKVQTTTKSPYERQTTSLRPFWTEATTLSTTPSTTRAQYWQQTTTKPAYWTQSKVEAQTTEKAQVWSYVKPENSQTSTTTTRPAQTWPQNTRTENKQQSASEKNTQKVQTWTIQKAGNQQTKTQDRTVKPKDNRTTSTPGYKQTKTDANQYTTEKASVWPNVKVSDTQQTNNKGTRNDNKSQTEVKQVVQAQHWPKITTEKNIETAEKSPSRPETTSYAWPDSQKTYDTQSRDTPIYVRPEDKPIENRYERPQTWSASQTQRVGDNNGQKQSWSGDKTSSWTADRSGSWNDQTKNSNDYQTGSEPSAYSTADSGGIKKFESEDDLPFYQPPLTTDYPVPAVFKTESEEYDAPKQEDKNEYYVGGLPIFYIPNHGPRVAGEPECGKVILNKDVRHRKPFATLEGQWPWQIALYQQQTSVDFRYICGGTLVSKRHVITAAHCVTKKGSARVVNRNTLTVYLGKHNLRTSVEGVQVKFVNRVLVPPEYDPVNFHTDIAILELRDLVTYSDWVQPACLWPENEMDLKNIVGQKGSVVGWGYDHAGVARQELSLLEMPVVDQQTCLNSYREFFGRFTSDKTYCAGYRSSGSACNGDSGGGMVFQRGESWYLRGVVSLSVAKQGEYRCDPHHYVIFTDVAKLLPWIEDNIDYYY</sequence>
<feature type="region of interest" description="Disordered" evidence="9">
    <location>
        <begin position="253"/>
        <end position="517"/>
    </location>
</feature>
<dbReference type="PROSITE" id="PS00134">
    <property type="entry name" value="TRYPSIN_HIS"/>
    <property type="match status" value="1"/>
</dbReference>
<dbReference type="CDD" id="cd00190">
    <property type="entry name" value="Tryp_SPc"/>
    <property type="match status" value="1"/>
</dbReference>
<evidence type="ECO:0000256" key="2">
    <source>
        <dbReference type="ARBA" id="ARBA00022525"/>
    </source>
</evidence>
<proteinExistence type="predicted"/>
<dbReference type="PANTHER" id="PTHR24260:SF143">
    <property type="entry name" value="SERINE PROTEASE GD-LIKE PROTEIN"/>
    <property type="match status" value="1"/>
</dbReference>
<dbReference type="GO" id="GO:0006508">
    <property type="term" value="P:proteolysis"/>
    <property type="evidence" value="ECO:0007669"/>
    <property type="project" value="UniProtKB-KW"/>
</dbReference>
<dbReference type="Proteomes" id="UP000249218">
    <property type="component" value="Unassembled WGS sequence"/>
</dbReference>
<feature type="compositionally biased region" description="Basic and acidic residues" evidence="9">
    <location>
        <begin position="424"/>
        <end position="436"/>
    </location>
</feature>
<feature type="compositionally biased region" description="Polar residues" evidence="9">
    <location>
        <begin position="397"/>
        <end position="418"/>
    </location>
</feature>
<evidence type="ECO:0000313" key="12">
    <source>
        <dbReference type="EMBL" id="PZC73270.1"/>
    </source>
</evidence>
<dbReference type="PANTHER" id="PTHR24260">
    <property type="match status" value="1"/>
</dbReference>
<evidence type="ECO:0000259" key="11">
    <source>
        <dbReference type="PROSITE" id="PS50240"/>
    </source>
</evidence>
<organism evidence="12 13">
    <name type="scientific">Helicoverpa armigera</name>
    <name type="common">Cotton bollworm</name>
    <name type="synonym">Heliothis armigera</name>
    <dbReference type="NCBI Taxonomy" id="29058"/>
    <lineage>
        <taxon>Eukaryota</taxon>
        <taxon>Metazoa</taxon>
        <taxon>Ecdysozoa</taxon>
        <taxon>Arthropoda</taxon>
        <taxon>Hexapoda</taxon>
        <taxon>Insecta</taxon>
        <taxon>Pterygota</taxon>
        <taxon>Neoptera</taxon>
        <taxon>Endopterygota</taxon>
        <taxon>Lepidoptera</taxon>
        <taxon>Glossata</taxon>
        <taxon>Ditrysia</taxon>
        <taxon>Noctuoidea</taxon>
        <taxon>Noctuidae</taxon>
        <taxon>Heliothinae</taxon>
        <taxon>Helicoverpa</taxon>
    </lineage>
</organism>
<keyword evidence="3" id="KW-0645">Protease</keyword>